<evidence type="ECO:0000313" key="19">
    <source>
        <dbReference type="Proteomes" id="UP000001555"/>
    </source>
</evidence>
<dbReference type="CDD" id="cd20617">
    <property type="entry name" value="CYP1_2-like"/>
    <property type="match status" value="1"/>
</dbReference>
<evidence type="ECO:0000256" key="5">
    <source>
        <dbReference type="ARBA" id="ARBA00010617"/>
    </source>
</evidence>
<evidence type="ECO:0000256" key="11">
    <source>
        <dbReference type="ARBA" id="ARBA00023004"/>
    </source>
</evidence>
<keyword evidence="19" id="KW-1185">Reference proteome</keyword>
<dbReference type="GO" id="GO:0005737">
    <property type="term" value="C:cytoplasm"/>
    <property type="evidence" value="ECO:0000318"/>
    <property type="project" value="GO_Central"/>
</dbReference>
<dbReference type="InterPro" id="IPR036396">
    <property type="entry name" value="Cyt_P450_sf"/>
</dbReference>
<dbReference type="Proteomes" id="UP000001555">
    <property type="component" value="Unassembled WGS sequence"/>
</dbReference>
<dbReference type="EC" id="1.14.14.1" evidence="17"/>
<dbReference type="Gene3D" id="1.10.630.10">
    <property type="entry name" value="Cytochrome P450"/>
    <property type="match status" value="1"/>
</dbReference>
<evidence type="ECO:0000256" key="7">
    <source>
        <dbReference type="ARBA" id="ARBA00022723"/>
    </source>
</evidence>
<feature type="transmembrane region" description="Helical" evidence="16">
    <location>
        <begin position="6"/>
        <end position="24"/>
    </location>
</feature>
<dbReference type="GO" id="GO:0005506">
    <property type="term" value="F:iron ion binding"/>
    <property type="evidence" value="ECO:0007669"/>
    <property type="project" value="InterPro"/>
</dbReference>
<accession>B7P1Y4</accession>
<dbReference type="OrthoDB" id="3934656at2759"/>
<keyword evidence="9" id="KW-0492">Microsome</keyword>
<dbReference type="Pfam" id="PF00067">
    <property type="entry name" value="p450"/>
    <property type="match status" value="1"/>
</dbReference>
<keyword evidence="10 15" id="KW-0560">Oxidoreductase</keyword>
<comment type="subcellular location">
    <subcellularLocation>
        <location evidence="4">Endoplasmic reticulum membrane</location>
        <topology evidence="4">Peripheral membrane protein</topology>
    </subcellularLocation>
    <subcellularLocation>
        <location evidence="3">Microsome membrane</location>
        <topology evidence="3">Peripheral membrane protein</topology>
    </subcellularLocation>
</comment>
<dbReference type="GO" id="GO:0016712">
    <property type="term" value="F:oxidoreductase activity, acting on paired donors, with incorporation or reduction of molecular oxygen, reduced flavin or flavoprotein as one donor, and incorporation of one atom of oxygen"/>
    <property type="evidence" value="ECO:0000318"/>
    <property type="project" value="GO_Central"/>
</dbReference>
<evidence type="ECO:0000313" key="17">
    <source>
        <dbReference type="EMBL" id="EEC00606.1"/>
    </source>
</evidence>
<keyword evidence="13 16" id="KW-0472">Membrane</keyword>
<evidence type="ECO:0000256" key="2">
    <source>
        <dbReference type="ARBA" id="ARBA00003690"/>
    </source>
</evidence>
<dbReference type="PANTHER" id="PTHR24300">
    <property type="entry name" value="CYTOCHROME P450 508A4-RELATED"/>
    <property type="match status" value="1"/>
</dbReference>
<dbReference type="VEuPathDB" id="VectorBase:ISCW016133"/>
<reference evidence="18" key="2">
    <citation type="submission" date="2020-05" db="UniProtKB">
        <authorList>
            <consortium name="EnsemblMetazoa"/>
        </authorList>
    </citation>
    <scope>IDENTIFICATION</scope>
    <source>
        <strain evidence="18">wikel</strain>
    </source>
</reference>
<proteinExistence type="inferred from homology"/>
<evidence type="ECO:0000256" key="4">
    <source>
        <dbReference type="ARBA" id="ARBA00004406"/>
    </source>
</evidence>
<dbReference type="PROSITE" id="PS00086">
    <property type="entry name" value="CYTOCHROME_P450"/>
    <property type="match status" value="1"/>
</dbReference>
<dbReference type="PRINTS" id="PR00463">
    <property type="entry name" value="EP450I"/>
</dbReference>
<reference evidence="17 19" key="1">
    <citation type="submission" date="2008-03" db="EMBL/GenBank/DDBJ databases">
        <title>Annotation of Ixodes scapularis.</title>
        <authorList>
            <consortium name="Ixodes scapularis Genome Project Consortium"/>
            <person name="Caler E."/>
            <person name="Hannick L.I."/>
            <person name="Bidwell S."/>
            <person name="Joardar V."/>
            <person name="Thiagarajan M."/>
            <person name="Amedeo P."/>
            <person name="Galinsky K.J."/>
            <person name="Schobel S."/>
            <person name="Inman J."/>
            <person name="Hostetler J."/>
            <person name="Miller J."/>
            <person name="Hammond M."/>
            <person name="Megy K."/>
            <person name="Lawson D."/>
            <person name="Kodira C."/>
            <person name="Sutton G."/>
            <person name="Meyer J."/>
            <person name="Hill C.A."/>
            <person name="Birren B."/>
            <person name="Nene V."/>
            <person name="Collins F."/>
            <person name="Alarcon-Chaidez F."/>
            <person name="Wikel S."/>
            <person name="Strausberg R."/>
        </authorList>
    </citation>
    <scope>NUCLEOTIDE SEQUENCE [LARGE SCALE GENOMIC DNA]</scope>
    <source>
        <strain evidence="19">Wikel</strain>
        <strain evidence="17">Wikel colony</strain>
    </source>
</reference>
<evidence type="ECO:0000256" key="14">
    <source>
        <dbReference type="PIRSR" id="PIRSR602401-1"/>
    </source>
</evidence>
<dbReference type="GO" id="GO:0005789">
    <property type="term" value="C:endoplasmic reticulum membrane"/>
    <property type="evidence" value="ECO:0007669"/>
    <property type="project" value="UniProtKB-SubCell"/>
</dbReference>
<dbReference type="GO" id="GO:0006082">
    <property type="term" value="P:organic acid metabolic process"/>
    <property type="evidence" value="ECO:0000318"/>
    <property type="project" value="GO_Central"/>
</dbReference>
<dbReference type="GO" id="GO:0020037">
    <property type="term" value="F:heme binding"/>
    <property type="evidence" value="ECO:0000318"/>
    <property type="project" value="GO_Central"/>
</dbReference>
<keyword evidence="8" id="KW-0256">Endoplasmic reticulum</keyword>
<dbReference type="EnsemblMetazoa" id="ISCW016133-RA">
    <property type="protein sequence ID" value="ISCW016133-PA"/>
    <property type="gene ID" value="ISCW016133"/>
</dbReference>
<dbReference type="AlphaFoldDB" id="B7P1Y4"/>
<comment type="cofactor">
    <cofactor evidence="1 14">
        <name>heme</name>
        <dbReference type="ChEBI" id="CHEBI:30413"/>
    </cofactor>
</comment>
<evidence type="ECO:0000256" key="6">
    <source>
        <dbReference type="ARBA" id="ARBA00022617"/>
    </source>
</evidence>
<dbReference type="PaxDb" id="6945-B7P1Y4"/>
<dbReference type="InterPro" id="IPR002401">
    <property type="entry name" value="Cyt_P450_E_grp-I"/>
</dbReference>
<sequence length="493" mass="55881">MDTFCFFFTGAILILIAYIAWLRFGDFKRPKLSPGPAGCPILGYLPFLGRNHHAMFRDLARTYGPVVRISIGTVSIVAINDYQLIKSAFTNSAVQSRIRSLFLELTGFPGVGTLNGQAWRENRQLSMNILRNLGFGKTTLEEVIKDEVSRLTERLAAMNGKPIIARMEIVTSTSNVFTSLFFGTRHPHDHPTRAALNKLLLLADRVVCTGSLVVFLPNWMFEIAGLMPFTRIYCFKKAFGGLLGFIRKQVQKHEKMELSDRNQDYIDCYLEHAQQRLENPGSHIQSAYVPGNIQTFLGAGTNAIQRSLAWILVTCADKPSTVQAKIQQEIDRVVGQERQPIWEDRYQMPFTMATIWEMQRWRPILPLTLPRATDKDMELGGYVIPKGTIMLANIWAVNMNADLWDDPEKFRPERFIEQGGSKLRPKLDYFIPFSVGKRMCPGEALAPVEIFLFTTGILQKFTVLPEDGKTIDLTVDSGAFSSPKYQKLRFVPR</sequence>
<dbReference type="GO" id="GO:0006805">
    <property type="term" value="P:xenobiotic metabolic process"/>
    <property type="evidence" value="ECO:0000318"/>
    <property type="project" value="GO_Central"/>
</dbReference>
<dbReference type="FunFam" id="1.10.630.10:FF:000238">
    <property type="entry name" value="Cytochrome P450 2A6"/>
    <property type="match status" value="1"/>
</dbReference>
<evidence type="ECO:0000256" key="1">
    <source>
        <dbReference type="ARBA" id="ARBA00001971"/>
    </source>
</evidence>
<comment type="similarity">
    <text evidence="5 15">Belongs to the cytochrome P450 family.</text>
</comment>
<evidence type="ECO:0000256" key="10">
    <source>
        <dbReference type="ARBA" id="ARBA00023002"/>
    </source>
</evidence>
<evidence type="ECO:0000256" key="15">
    <source>
        <dbReference type="RuleBase" id="RU000461"/>
    </source>
</evidence>
<dbReference type="InParanoid" id="B7P1Y4"/>
<evidence type="ECO:0000256" key="9">
    <source>
        <dbReference type="ARBA" id="ARBA00022848"/>
    </source>
</evidence>
<dbReference type="HOGENOM" id="CLU_001570_22_0_1"/>
<dbReference type="InterPro" id="IPR017972">
    <property type="entry name" value="Cyt_P450_CS"/>
</dbReference>
<evidence type="ECO:0000313" key="18">
    <source>
        <dbReference type="EnsemblMetazoa" id="ISCW016133-PA"/>
    </source>
</evidence>
<keyword evidence="16" id="KW-0812">Transmembrane</keyword>
<dbReference type="VEuPathDB" id="VectorBase:ISCI016133"/>
<feature type="binding site" description="axial binding residue" evidence="14">
    <location>
        <position position="440"/>
    </location>
    <ligand>
        <name>heme</name>
        <dbReference type="ChEBI" id="CHEBI:30413"/>
    </ligand>
    <ligandPart>
        <name>Fe</name>
        <dbReference type="ChEBI" id="CHEBI:18248"/>
    </ligandPart>
</feature>
<dbReference type="SUPFAM" id="SSF48264">
    <property type="entry name" value="Cytochrome P450"/>
    <property type="match status" value="1"/>
</dbReference>
<keyword evidence="6 14" id="KW-0349">Heme</keyword>
<dbReference type="STRING" id="6945.B7P1Y4"/>
<dbReference type="PANTHER" id="PTHR24300:SF375">
    <property type="entry name" value="CYTOCHROME P450 FAMILY"/>
    <property type="match status" value="1"/>
</dbReference>
<gene>
    <name evidence="17" type="ORF">IscW_ISCW016133</name>
</gene>
<organism>
    <name type="scientific">Ixodes scapularis</name>
    <name type="common">Black-legged tick</name>
    <name type="synonym">Deer tick</name>
    <dbReference type="NCBI Taxonomy" id="6945"/>
    <lineage>
        <taxon>Eukaryota</taxon>
        <taxon>Metazoa</taxon>
        <taxon>Ecdysozoa</taxon>
        <taxon>Arthropoda</taxon>
        <taxon>Chelicerata</taxon>
        <taxon>Arachnida</taxon>
        <taxon>Acari</taxon>
        <taxon>Parasitiformes</taxon>
        <taxon>Ixodida</taxon>
        <taxon>Ixodoidea</taxon>
        <taxon>Ixodidae</taxon>
        <taxon>Ixodinae</taxon>
        <taxon>Ixodes</taxon>
    </lineage>
</organism>
<evidence type="ECO:0000256" key="8">
    <source>
        <dbReference type="ARBA" id="ARBA00022824"/>
    </source>
</evidence>
<name>B7P1Y4_IXOSC</name>
<dbReference type="PRINTS" id="PR00385">
    <property type="entry name" value="P450"/>
</dbReference>
<dbReference type="EMBL" id="ABJB011076903">
    <property type="status" value="NOT_ANNOTATED_CDS"/>
    <property type="molecule type" value="Genomic_DNA"/>
</dbReference>
<evidence type="ECO:0000256" key="13">
    <source>
        <dbReference type="ARBA" id="ARBA00023136"/>
    </source>
</evidence>
<keyword evidence="11 14" id="KW-0408">Iron</keyword>
<evidence type="ECO:0000256" key="3">
    <source>
        <dbReference type="ARBA" id="ARBA00004174"/>
    </source>
</evidence>
<evidence type="ECO:0000256" key="16">
    <source>
        <dbReference type="SAM" id="Phobius"/>
    </source>
</evidence>
<dbReference type="VEuPathDB" id="VectorBase:ISCP_007803"/>
<keyword evidence="16" id="KW-1133">Transmembrane helix</keyword>
<dbReference type="InterPro" id="IPR001128">
    <property type="entry name" value="Cyt_P450"/>
</dbReference>
<comment type="function">
    <text evidence="2">May be involved in the metabolism of insect hormones and in the breakdown of synthetic insecticides.</text>
</comment>
<protein>
    <submittedName>
        <fullName evidence="17 18">Cytochrome P450, putative</fullName>
        <ecNumber evidence="17">1.14.14.1</ecNumber>
    </submittedName>
</protein>
<dbReference type="EMBL" id="DS619012">
    <property type="protein sequence ID" value="EEC00606.1"/>
    <property type="molecule type" value="Genomic_DNA"/>
</dbReference>
<keyword evidence="7 14" id="KW-0479">Metal-binding</keyword>
<dbReference type="InterPro" id="IPR050182">
    <property type="entry name" value="Cytochrome_P450_fam2"/>
</dbReference>
<evidence type="ECO:0000256" key="12">
    <source>
        <dbReference type="ARBA" id="ARBA00023033"/>
    </source>
</evidence>
<keyword evidence="12 15" id="KW-0503">Monooxygenase</keyword>